<keyword evidence="10 14" id="KW-0012">Acyltransferase</keyword>
<keyword evidence="9 14" id="KW-0275">Fatty acid biosynthesis</keyword>
<evidence type="ECO:0000256" key="5">
    <source>
        <dbReference type="ARBA" id="ARBA00022516"/>
    </source>
</evidence>
<dbReference type="InterPro" id="IPR017568">
    <property type="entry name" value="3-oxoacyl-ACP_synth-2"/>
</dbReference>
<evidence type="ECO:0000256" key="1">
    <source>
        <dbReference type="ARBA" id="ARBA00005194"/>
    </source>
</evidence>
<evidence type="ECO:0000256" key="12">
    <source>
        <dbReference type="ARBA" id="ARBA00047318"/>
    </source>
</evidence>
<evidence type="ECO:0000256" key="4">
    <source>
        <dbReference type="ARBA" id="ARBA00014657"/>
    </source>
</evidence>
<dbReference type="CDD" id="cd00834">
    <property type="entry name" value="KAS_I_II"/>
    <property type="match status" value="1"/>
</dbReference>
<evidence type="ECO:0000259" key="16">
    <source>
        <dbReference type="PROSITE" id="PS52004"/>
    </source>
</evidence>
<dbReference type="EMBL" id="JADCKC010000001">
    <property type="protein sequence ID" value="MBE5036200.1"/>
    <property type="molecule type" value="Genomic_DNA"/>
</dbReference>
<dbReference type="InterPro" id="IPR014031">
    <property type="entry name" value="Ketoacyl_synth_C"/>
</dbReference>
<dbReference type="NCBIfam" id="TIGR03150">
    <property type="entry name" value="fabF"/>
    <property type="match status" value="1"/>
</dbReference>
<evidence type="ECO:0000256" key="14">
    <source>
        <dbReference type="PIRNR" id="PIRNR000447"/>
    </source>
</evidence>
<name>A0ABR9QZ92_9FIRM</name>
<comment type="function">
    <text evidence="11 14">Involved in the type II fatty acid elongation cycle. Catalyzes the elongation of a wide range of acyl-ACP by the addition of two carbons from malonyl-ACP to an acyl acceptor. Can efficiently catalyze the conversion of palmitoleoyl-ACP (cis-hexadec-9-enoyl-ACP) to cis-vaccenoyl-ACP (cis-octadec-11-enoyl-ACP), an essential step in the thermal regulation of fatty acid composition.</text>
</comment>
<sequence length="415" mass="43491">MDKRRVVVTGLGTVNPIGHNTAETWAAAKAGVCGIAPITLFDASNFKVHLAGEVKDFDPQPVIERRDAKKMARFTQFAVYAAAEALADSGLSVDPDSPEAARCGVIVSSGIGGLPVIEEEHSRGLQKGFERVSPFFVPMTIANMAAAQIAIRTGFKGMCNCPVTACAGGTNAVGDAFHRIRDGYEDVMLCGGAESCISELGIGGFSSMKALCNAEDPACASVPFDARRSGFVMGEGGGVLVLEELEHAKARGAKIYAEMIGYGANCDAYHITAPAPEGAGGAACMTLAIQDADIQPEDVDYINAHGTSTHMNDSCETAAIKTAFGDWAYKLCVSSTKSMTGHLLGGAGGVEAVLTVMALHDGFVPATIHYEQPDPECDLDYVPNTGREMPLRCAMSNSLGFGGHNACIVLRKWEG</sequence>
<dbReference type="EC" id="2.3.1.179" evidence="3 14"/>
<gene>
    <name evidence="17" type="primary">fabF</name>
    <name evidence="17" type="ORF">INF35_00060</name>
</gene>
<comment type="caution">
    <text evidence="17">The sequence shown here is derived from an EMBL/GenBank/DDBJ whole genome shotgun (WGS) entry which is preliminary data.</text>
</comment>
<evidence type="ECO:0000256" key="8">
    <source>
        <dbReference type="ARBA" id="ARBA00023098"/>
    </source>
</evidence>
<dbReference type="SUPFAM" id="SSF53901">
    <property type="entry name" value="Thiolase-like"/>
    <property type="match status" value="2"/>
</dbReference>
<evidence type="ECO:0000256" key="15">
    <source>
        <dbReference type="RuleBase" id="RU003694"/>
    </source>
</evidence>
<dbReference type="PANTHER" id="PTHR11712">
    <property type="entry name" value="POLYKETIDE SYNTHASE-RELATED"/>
    <property type="match status" value="1"/>
</dbReference>
<dbReference type="Pfam" id="PF00109">
    <property type="entry name" value="ketoacyl-synt"/>
    <property type="match status" value="1"/>
</dbReference>
<evidence type="ECO:0000256" key="9">
    <source>
        <dbReference type="ARBA" id="ARBA00023160"/>
    </source>
</evidence>
<keyword evidence="18" id="KW-1185">Reference proteome</keyword>
<evidence type="ECO:0000256" key="3">
    <source>
        <dbReference type="ARBA" id="ARBA00012356"/>
    </source>
</evidence>
<evidence type="ECO:0000256" key="13">
    <source>
        <dbReference type="ARBA" id="ARBA00047659"/>
    </source>
</evidence>
<keyword evidence="5 14" id="KW-0444">Lipid biosynthesis</keyword>
<dbReference type="RefSeq" id="WP_193499557.1">
    <property type="nucleotide sequence ID" value="NZ_JADCKC010000001.1"/>
</dbReference>
<protein>
    <recommendedName>
        <fullName evidence="4 14">3-oxoacyl-[acyl-carrier-protein] synthase 2</fullName>
        <ecNumber evidence="3 14">2.3.1.179</ecNumber>
    </recommendedName>
</protein>
<comment type="pathway">
    <text evidence="1 14">Lipid metabolism; fatty acid biosynthesis.</text>
</comment>
<comment type="catalytic activity">
    <reaction evidence="13 14">
        <text>a fatty acyl-[ACP] + malonyl-[ACP] + H(+) = a 3-oxoacyl-[ACP] + holo-[ACP] + CO2</text>
        <dbReference type="Rhea" id="RHEA:22836"/>
        <dbReference type="Rhea" id="RHEA-COMP:9623"/>
        <dbReference type="Rhea" id="RHEA-COMP:9685"/>
        <dbReference type="Rhea" id="RHEA-COMP:9916"/>
        <dbReference type="Rhea" id="RHEA-COMP:14125"/>
        <dbReference type="ChEBI" id="CHEBI:15378"/>
        <dbReference type="ChEBI" id="CHEBI:16526"/>
        <dbReference type="ChEBI" id="CHEBI:64479"/>
        <dbReference type="ChEBI" id="CHEBI:78449"/>
        <dbReference type="ChEBI" id="CHEBI:78776"/>
        <dbReference type="ChEBI" id="CHEBI:138651"/>
    </reaction>
</comment>
<comment type="catalytic activity">
    <reaction evidence="12 14">
        <text>(9Z)-hexadecenoyl-[ACP] + malonyl-[ACP] + H(+) = 3-oxo-(11Z)-octadecenoyl-[ACP] + holo-[ACP] + CO2</text>
        <dbReference type="Rhea" id="RHEA:55040"/>
        <dbReference type="Rhea" id="RHEA-COMP:9623"/>
        <dbReference type="Rhea" id="RHEA-COMP:9685"/>
        <dbReference type="Rhea" id="RHEA-COMP:10800"/>
        <dbReference type="Rhea" id="RHEA-COMP:14074"/>
        <dbReference type="ChEBI" id="CHEBI:15378"/>
        <dbReference type="ChEBI" id="CHEBI:16526"/>
        <dbReference type="ChEBI" id="CHEBI:64479"/>
        <dbReference type="ChEBI" id="CHEBI:78449"/>
        <dbReference type="ChEBI" id="CHEBI:83989"/>
        <dbReference type="ChEBI" id="CHEBI:138538"/>
        <dbReference type="EC" id="2.3.1.179"/>
    </reaction>
</comment>
<proteinExistence type="inferred from homology"/>
<evidence type="ECO:0000256" key="11">
    <source>
        <dbReference type="ARBA" id="ARBA00024006"/>
    </source>
</evidence>
<keyword evidence="7" id="KW-0276">Fatty acid metabolism</keyword>
<evidence type="ECO:0000256" key="6">
    <source>
        <dbReference type="ARBA" id="ARBA00022679"/>
    </source>
</evidence>
<accession>A0ABR9QZ92</accession>
<evidence type="ECO:0000313" key="17">
    <source>
        <dbReference type="EMBL" id="MBE5036200.1"/>
    </source>
</evidence>
<keyword evidence="6 14" id="KW-0808">Transferase</keyword>
<evidence type="ECO:0000256" key="7">
    <source>
        <dbReference type="ARBA" id="ARBA00022832"/>
    </source>
</evidence>
<evidence type="ECO:0000256" key="10">
    <source>
        <dbReference type="ARBA" id="ARBA00023315"/>
    </source>
</evidence>
<dbReference type="PIRSF" id="PIRSF000447">
    <property type="entry name" value="KAS_II"/>
    <property type="match status" value="1"/>
</dbReference>
<dbReference type="InterPro" id="IPR014030">
    <property type="entry name" value="Ketoacyl_synth_N"/>
</dbReference>
<comment type="similarity">
    <text evidence="2 14 15">Belongs to the thiolase-like superfamily. Beta-ketoacyl-ACP synthases family.</text>
</comment>
<dbReference type="Gene3D" id="3.40.47.10">
    <property type="match status" value="1"/>
</dbReference>
<organism evidence="17 18">
    <name type="scientific">Gemmiger gallinarum</name>
    <dbReference type="NCBI Taxonomy" id="2779354"/>
    <lineage>
        <taxon>Bacteria</taxon>
        <taxon>Bacillati</taxon>
        <taxon>Bacillota</taxon>
        <taxon>Clostridia</taxon>
        <taxon>Eubacteriales</taxon>
        <taxon>Gemmiger</taxon>
    </lineage>
</organism>
<dbReference type="Pfam" id="PF02801">
    <property type="entry name" value="Ketoacyl-synt_C"/>
    <property type="match status" value="1"/>
</dbReference>
<reference evidence="17 18" key="1">
    <citation type="submission" date="2020-10" db="EMBL/GenBank/DDBJ databases">
        <title>ChiBAC.</title>
        <authorList>
            <person name="Zenner C."/>
            <person name="Hitch T.C.A."/>
            <person name="Clavel T."/>
        </authorList>
    </citation>
    <scope>NUCLEOTIDE SEQUENCE [LARGE SCALE GENOMIC DNA]</scope>
    <source>
        <strain evidence="17 18">DSM 109015</strain>
    </source>
</reference>
<dbReference type="PROSITE" id="PS52004">
    <property type="entry name" value="KS3_2"/>
    <property type="match status" value="1"/>
</dbReference>
<evidence type="ECO:0000256" key="2">
    <source>
        <dbReference type="ARBA" id="ARBA00008467"/>
    </source>
</evidence>
<feature type="domain" description="Ketosynthase family 3 (KS3)" evidence="16">
    <location>
        <begin position="3"/>
        <end position="412"/>
    </location>
</feature>
<dbReference type="InterPro" id="IPR016039">
    <property type="entry name" value="Thiolase-like"/>
</dbReference>
<dbReference type="Proteomes" id="UP000768567">
    <property type="component" value="Unassembled WGS sequence"/>
</dbReference>
<dbReference type="NCBIfam" id="NF005589">
    <property type="entry name" value="PRK07314.1"/>
    <property type="match status" value="1"/>
</dbReference>
<dbReference type="PANTHER" id="PTHR11712:SF336">
    <property type="entry name" value="3-OXOACYL-[ACYL-CARRIER-PROTEIN] SYNTHASE, MITOCHONDRIAL"/>
    <property type="match status" value="1"/>
</dbReference>
<dbReference type="InterPro" id="IPR020841">
    <property type="entry name" value="PKS_Beta-ketoAc_synthase_dom"/>
</dbReference>
<dbReference type="GO" id="GO:0004315">
    <property type="term" value="F:3-oxoacyl-[acyl-carrier-protein] synthase activity"/>
    <property type="evidence" value="ECO:0007669"/>
    <property type="project" value="UniProtKB-EC"/>
</dbReference>
<dbReference type="SMART" id="SM00825">
    <property type="entry name" value="PKS_KS"/>
    <property type="match status" value="1"/>
</dbReference>
<dbReference type="InterPro" id="IPR000794">
    <property type="entry name" value="Beta-ketoacyl_synthase"/>
</dbReference>
<keyword evidence="8" id="KW-0443">Lipid metabolism</keyword>
<evidence type="ECO:0000313" key="18">
    <source>
        <dbReference type="Proteomes" id="UP000768567"/>
    </source>
</evidence>